<dbReference type="InterPro" id="IPR013766">
    <property type="entry name" value="Thioredoxin_domain"/>
</dbReference>
<dbReference type="GO" id="GO:0016020">
    <property type="term" value="C:membrane"/>
    <property type="evidence" value="ECO:0007669"/>
    <property type="project" value="UniProtKB-SubCell"/>
</dbReference>
<comment type="subcellular location">
    <subcellularLocation>
        <location evidence="1">Membrane</location>
        <topology evidence="1">Single-pass membrane protein</topology>
    </subcellularLocation>
</comment>
<feature type="domain" description="Thioredoxin" evidence="7">
    <location>
        <begin position="4"/>
        <end position="127"/>
    </location>
</feature>
<protein>
    <submittedName>
        <fullName evidence="8">Protein disulfide-isomerase tmx3</fullName>
    </submittedName>
</protein>
<sequence length="412" mass="48581">MKWVLVKFAVFSFIFLFSNCQVIELNEENFDSYVLLNEKNDWVIKFYAGYCSHCKKMEKDFIDASFKLMGGVQFGAVECPKYPELCRSQKVQGYPTVKFHSRKGFWIDYRGDRSASSLVQFAERNSDQLVKHVSDTDLIKRYTSYHLPTFIVLYPPSLNNNGIKYYKEMLTDISKTENLLCSYFLIDVQDLEMKNRDFDKRIAEQIGLSEIQNEPMIVSVLNNDFQIFTGRHDEVRALTEWLKKNSYRNVIPYNQENMGLISKQEKLIALAIIDIDNLDSLKIRSNFQILARLTNEFFFTWVNINDNPNLRKRFTIHADDAPQVIVIDLQSHSYWKQTKDHSNESTNDIFLFLEDVKNNQVEKKMYRDTSSFVQFLFESWVWILIIIAIFAFAYFKFLKPSINERKSKSILD</sequence>
<evidence type="ECO:0000259" key="7">
    <source>
        <dbReference type="PROSITE" id="PS51352"/>
    </source>
</evidence>
<feature type="transmembrane region" description="Helical" evidence="5">
    <location>
        <begin position="380"/>
        <end position="398"/>
    </location>
</feature>
<dbReference type="Gene3D" id="3.40.30.10">
    <property type="entry name" value="Glutaredoxin"/>
    <property type="match status" value="2"/>
</dbReference>
<evidence type="ECO:0000313" key="9">
    <source>
        <dbReference type="Proteomes" id="UP001146793"/>
    </source>
</evidence>
<dbReference type="PROSITE" id="PS51352">
    <property type="entry name" value="THIOREDOXIN_2"/>
    <property type="match status" value="1"/>
</dbReference>
<reference evidence="8" key="1">
    <citation type="submission" date="2022-08" db="EMBL/GenBank/DDBJ databases">
        <title>Novel sulphate-reducing endosymbionts in the free-living metamonad Anaeramoeba.</title>
        <authorList>
            <person name="Jerlstrom-Hultqvist J."/>
            <person name="Cepicka I."/>
            <person name="Gallot-Lavallee L."/>
            <person name="Salas-Leiva D."/>
            <person name="Curtis B.A."/>
            <person name="Zahonova K."/>
            <person name="Pipaliya S."/>
            <person name="Dacks J."/>
            <person name="Roger A.J."/>
        </authorList>
    </citation>
    <scope>NUCLEOTIDE SEQUENCE</scope>
    <source>
        <strain evidence="8">Busselton2</strain>
    </source>
</reference>
<evidence type="ECO:0000256" key="3">
    <source>
        <dbReference type="ARBA" id="ARBA00022989"/>
    </source>
</evidence>
<feature type="chain" id="PRO_5043417629" evidence="6">
    <location>
        <begin position="21"/>
        <end position="412"/>
    </location>
</feature>
<comment type="caution">
    <text evidence="8">The sequence shown here is derived from an EMBL/GenBank/DDBJ whole genome shotgun (WGS) entry which is preliminary data.</text>
</comment>
<evidence type="ECO:0000256" key="2">
    <source>
        <dbReference type="ARBA" id="ARBA00022692"/>
    </source>
</evidence>
<dbReference type="AlphaFoldDB" id="A0AAV7Y795"/>
<feature type="signal peptide" evidence="6">
    <location>
        <begin position="1"/>
        <end position="20"/>
    </location>
</feature>
<evidence type="ECO:0000256" key="4">
    <source>
        <dbReference type="ARBA" id="ARBA00023136"/>
    </source>
</evidence>
<dbReference type="Pfam" id="PF13848">
    <property type="entry name" value="Thioredoxin_6"/>
    <property type="match status" value="1"/>
</dbReference>
<dbReference type="GO" id="GO:0005783">
    <property type="term" value="C:endoplasmic reticulum"/>
    <property type="evidence" value="ECO:0007669"/>
    <property type="project" value="TreeGrafter"/>
</dbReference>
<keyword evidence="3 5" id="KW-1133">Transmembrane helix</keyword>
<proteinExistence type="predicted"/>
<keyword evidence="2 5" id="KW-0812">Transmembrane</keyword>
<keyword evidence="4 5" id="KW-0472">Membrane</keyword>
<dbReference type="PANTHER" id="PTHR46426:SF1">
    <property type="entry name" value="PROTEIN DISULFIDE-ISOMERASE TMX3"/>
    <property type="match status" value="1"/>
</dbReference>
<dbReference type="InterPro" id="IPR052250">
    <property type="entry name" value="PDI_TMX3"/>
</dbReference>
<dbReference type="Proteomes" id="UP001146793">
    <property type="component" value="Unassembled WGS sequence"/>
</dbReference>
<dbReference type="InterPro" id="IPR036249">
    <property type="entry name" value="Thioredoxin-like_sf"/>
</dbReference>
<keyword evidence="6" id="KW-0732">Signal</keyword>
<dbReference type="EMBL" id="JANTQA010000072">
    <property type="protein sequence ID" value="KAJ3424421.1"/>
    <property type="molecule type" value="Genomic_DNA"/>
</dbReference>
<dbReference type="SUPFAM" id="SSF52833">
    <property type="entry name" value="Thioredoxin-like"/>
    <property type="match status" value="1"/>
</dbReference>
<name>A0AAV7Y795_9EUKA</name>
<accession>A0AAV7Y795</accession>
<evidence type="ECO:0000256" key="5">
    <source>
        <dbReference type="SAM" id="Phobius"/>
    </source>
</evidence>
<dbReference type="PANTHER" id="PTHR46426">
    <property type="entry name" value="PROTEIN DISULFIDE-ISOMERASE TMX3"/>
    <property type="match status" value="1"/>
</dbReference>
<dbReference type="Pfam" id="PF00085">
    <property type="entry name" value="Thioredoxin"/>
    <property type="match status" value="1"/>
</dbReference>
<evidence type="ECO:0000256" key="1">
    <source>
        <dbReference type="ARBA" id="ARBA00004167"/>
    </source>
</evidence>
<evidence type="ECO:0000313" key="8">
    <source>
        <dbReference type="EMBL" id="KAJ3424421.1"/>
    </source>
</evidence>
<dbReference type="CDD" id="cd02961">
    <property type="entry name" value="PDI_a_family"/>
    <property type="match status" value="1"/>
</dbReference>
<organism evidence="8 9">
    <name type="scientific">Anaeramoeba flamelloides</name>
    <dbReference type="NCBI Taxonomy" id="1746091"/>
    <lineage>
        <taxon>Eukaryota</taxon>
        <taxon>Metamonada</taxon>
        <taxon>Anaeramoebidae</taxon>
        <taxon>Anaeramoeba</taxon>
    </lineage>
</organism>
<gene>
    <name evidence="8" type="ORF">M0812_29142</name>
</gene>
<evidence type="ECO:0000256" key="6">
    <source>
        <dbReference type="SAM" id="SignalP"/>
    </source>
</evidence>